<evidence type="ECO:0000256" key="5">
    <source>
        <dbReference type="ARBA" id="ARBA00022475"/>
    </source>
</evidence>
<evidence type="ECO:0000313" key="15">
    <source>
        <dbReference type="EMBL" id="MBD8065823.1"/>
    </source>
</evidence>
<feature type="transmembrane region" description="Helical" evidence="14">
    <location>
        <begin position="37"/>
        <end position="58"/>
    </location>
</feature>
<accession>A0A927ITH6</accession>
<keyword evidence="5" id="KW-1003">Cell membrane</keyword>
<keyword evidence="16" id="KW-1185">Reference proteome</keyword>
<comment type="subcellular location">
    <subcellularLocation>
        <location evidence="1">Cell membrane</location>
        <topology evidence="1">Multi-pass membrane protein</topology>
    </subcellularLocation>
</comment>
<evidence type="ECO:0000256" key="1">
    <source>
        <dbReference type="ARBA" id="ARBA00004651"/>
    </source>
</evidence>
<evidence type="ECO:0000256" key="11">
    <source>
        <dbReference type="ARBA" id="ARBA00030211"/>
    </source>
</evidence>
<comment type="caution">
    <text evidence="15">The sequence shown here is derived from an EMBL/GenBank/DDBJ whole genome shotgun (WGS) entry which is preliminary data.</text>
</comment>
<evidence type="ECO:0000256" key="3">
    <source>
        <dbReference type="ARBA" id="ARBA00011700"/>
    </source>
</evidence>
<dbReference type="GO" id="GO:0015990">
    <property type="term" value="P:electron transport coupled proton transport"/>
    <property type="evidence" value="ECO:0007669"/>
    <property type="project" value="TreeGrafter"/>
</dbReference>
<gene>
    <name evidence="15" type="ORF">IC608_10075</name>
</gene>
<sequence>MTHEQRERRSYFIGFAACAAWTALAFGAVILRLDQITALWIIGVSALAQVVLQFRYFLHIDFSRQKREDLQLILFSALLLAIMVGGTVWILADLDKRMM</sequence>
<name>A0A927ITH6_9HYPH</name>
<comment type="subunit">
    <text evidence="3">Heterooctamer of two A chains, two B chains, two C chains and two D chains.</text>
</comment>
<keyword evidence="8 14" id="KW-0472">Membrane</keyword>
<dbReference type="GO" id="GO:0019646">
    <property type="term" value="P:aerobic electron transport chain"/>
    <property type="evidence" value="ECO:0007669"/>
    <property type="project" value="TreeGrafter"/>
</dbReference>
<feature type="transmembrane region" description="Helical" evidence="14">
    <location>
        <begin position="12"/>
        <end position="31"/>
    </location>
</feature>
<dbReference type="InterPro" id="IPR050968">
    <property type="entry name" value="Cytochrome_c_oxidase_bac_sub4"/>
</dbReference>
<evidence type="ECO:0000256" key="6">
    <source>
        <dbReference type="ARBA" id="ARBA00022692"/>
    </source>
</evidence>
<evidence type="ECO:0000313" key="16">
    <source>
        <dbReference type="Proteomes" id="UP000654108"/>
    </source>
</evidence>
<reference evidence="15" key="1">
    <citation type="submission" date="2020-09" db="EMBL/GenBank/DDBJ databases">
        <title>Genome seq and assembly of Devosia sp.</title>
        <authorList>
            <person name="Chhetri G."/>
        </authorList>
    </citation>
    <scope>NUCLEOTIDE SEQUENCE</scope>
    <source>
        <strain evidence="15">PTR5</strain>
    </source>
</reference>
<evidence type="ECO:0000256" key="2">
    <source>
        <dbReference type="ARBA" id="ARBA00008079"/>
    </source>
</evidence>
<organism evidence="15 16">
    <name type="scientific">Devosia oryzisoli</name>
    <dbReference type="NCBI Taxonomy" id="2774138"/>
    <lineage>
        <taxon>Bacteria</taxon>
        <taxon>Pseudomonadati</taxon>
        <taxon>Pseudomonadota</taxon>
        <taxon>Alphaproteobacteria</taxon>
        <taxon>Hyphomicrobiales</taxon>
        <taxon>Devosiaceae</taxon>
        <taxon>Devosia</taxon>
    </lineage>
</organism>
<feature type="transmembrane region" description="Helical" evidence="14">
    <location>
        <begin position="70"/>
        <end position="92"/>
    </location>
</feature>
<dbReference type="Pfam" id="PF03626">
    <property type="entry name" value="COX4_pro"/>
    <property type="match status" value="1"/>
</dbReference>
<dbReference type="InterPro" id="IPR005171">
    <property type="entry name" value="Cyt_c_oxidase_su4_prok"/>
</dbReference>
<dbReference type="GO" id="GO:0009486">
    <property type="term" value="F:cytochrome bo3 ubiquinol oxidase activity"/>
    <property type="evidence" value="ECO:0007669"/>
    <property type="project" value="TreeGrafter"/>
</dbReference>
<dbReference type="PANTHER" id="PTHR36835">
    <property type="entry name" value="CYTOCHROME BO(3) UBIQUINOL OXIDASE SUBUNIT 4"/>
    <property type="match status" value="1"/>
</dbReference>
<dbReference type="GO" id="GO:0015078">
    <property type="term" value="F:proton transmembrane transporter activity"/>
    <property type="evidence" value="ECO:0007669"/>
    <property type="project" value="TreeGrafter"/>
</dbReference>
<evidence type="ECO:0000256" key="4">
    <source>
        <dbReference type="ARBA" id="ARBA00014689"/>
    </source>
</evidence>
<dbReference type="Proteomes" id="UP000654108">
    <property type="component" value="Unassembled WGS sequence"/>
</dbReference>
<dbReference type="EMBL" id="JACYFU010000002">
    <property type="protein sequence ID" value="MBD8065823.1"/>
    <property type="molecule type" value="Genomic_DNA"/>
</dbReference>
<keyword evidence="7 14" id="KW-1133">Transmembrane helix</keyword>
<dbReference type="PANTHER" id="PTHR36835:SF1">
    <property type="entry name" value="CYTOCHROME BO(3) UBIQUINOL OXIDASE SUBUNIT 4"/>
    <property type="match status" value="1"/>
</dbReference>
<evidence type="ECO:0000256" key="9">
    <source>
        <dbReference type="ARBA" id="ARBA00025694"/>
    </source>
</evidence>
<keyword evidence="6 14" id="KW-0812">Transmembrane</keyword>
<protein>
    <recommendedName>
        <fullName evidence="4">Cytochrome bo(3) ubiquinol oxidase subunit 4</fullName>
    </recommendedName>
    <alternativeName>
        <fullName evidence="13">Cytochrome o ubiquinol oxidase subunit 4</fullName>
    </alternativeName>
    <alternativeName>
        <fullName evidence="10">Oxidase bo(3) subunit 4</fullName>
    </alternativeName>
    <alternativeName>
        <fullName evidence="11">Ubiquinol oxidase polypeptide IV</fullName>
    </alternativeName>
    <alternativeName>
        <fullName evidence="12">Ubiquinol oxidase subunit 4</fullName>
    </alternativeName>
</protein>
<dbReference type="AlphaFoldDB" id="A0A927ITH6"/>
<comment type="similarity">
    <text evidence="2">Belongs to the cytochrome c oxidase bacterial subunit 4 family.</text>
</comment>
<dbReference type="GO" id="GO:0009319">
    <property type="term" value="C:cytochrome o ubiquinol oxidase complex"/>
    <property type="evidence" value="ECO:0007669"/>
    <property type="project" value="TreeGrafter"/>
</dbReference>
<evidence type="ECO:0000256" key="10">
    <source>
        <dbReference type="ARBA" id="ARBA00030071"/>
    </source>
</evidence>
<evidence type="ECO:0000256" key="12">
    <source>
        <dbReference type="ARBA" id="ARBA00031887"/>
    </source>
</evidence>
<dbReference type="RefSeq" id="WP_191775006.1">
    <property type="nucleotide sequence ID" value="NZ_JACYFU010000002.1"/>
</dbReference>
<comment type="function">
    <text evidence="9">Cytochrome bo(3) ubiquinol terminal oxidase is the component of the aerobic respiratory chain of E.coli that predominates when cells are grown at high aeration. Has proton pump activity across the membrane in addition to electron transfer, pumping 2 protons/electron.</text>
</comment>
<evidence type="ECO:0000256" key="7">
    <source>
        <dbReference type="ARBA" id="ARBA00022989"/>
    </source>
</evidence>
<evidence type="ECO:0000256" key="8">
    <source>
        <dbReference type="ARBA" id="ARBA00023136"/>
    </source>
</evidence>
<dbReference type="GO" id="GO:0005886">
    <property type="term" value="C:plasma membrane"/>
    <property type="evidence" value="ECO:0007669"/>
    <property type="project" value="UniProtKB-SubCell"/>
</dbReference>
<evidence type="ECO:0000256" key="14">
    <source>
        <dbReference type="SAM" id="Phobius"/>
    </source>
</evidence>
<proteinExistence type="inferred from homology"/>
<evidence type="ECO:0000256" key="13">
    <source>
        <dbReference type="ARBA" id="ARBA00032185"/>
    </source>
</evidence>